<organism evidence="1 2">
    <name type="scientific">Pyropia yezoensis</name>
    <name type="common">Susabi-nori</name>
    <name type="synonym">Porphyra yezoensis</name>
    <dbReference type="NCBI Taxonomy" id="2788"/>
    <lineage>
        <taxon>Eukaryota</taxon>
        <taxon>Rhodophyta</taxon>
        <taxon>Bangiophyceae</taxon>
        <taxon>Bangiales</taxon>
        <taxon>Bangiaceae</taxon>
        <taxon>Pyropia</taxon>
    </lineage>
</organism>
<name>A0ACC3CCG6_PYRYE</name>
<keyword evidence="2" id="KW-1185">Reference proteome</keyword>
<protein>
    <submittedName>
        <fullName evidence="1">Uncharacterized protein</fullName>
    </submittedName>
</protein>
<evidence type="ECO:0000313" key="2">
    <source>
        <dbReference type="Proteomes" id="UP000798662"/>
    </source>
</evidence>
<sequence>MRGVWYAVVLTTGGYCAPGNPVLAAAAPAGLAGLPSTNAPLASGDGVRLAARLGAGTVDMDALQVHPTGFVPLGDAPPAGEGAAAAAVAPPPPPTVFLAPEALRGCGGVLLDAAGGRFVNELDARDVVTAAMTAAAAGGGGGDGRRRVFLVLSAAAVGAFGEATAAFYAARGLMARIPPPSAAADGGGGGVLAALDARVGLPAAAVAATLAAYARSVGGVADGTSKKVFPQAVSYELERLEREGLWVAAVTPALHYSMGGLTFSASAEVLSAATAKPIRRLYAAGEVTGGLFGGNRLGGCSLLDCAVSVSALSARSSSRYSEREVSTRYGSRRSLVVRSSSMVPINDDSRGRVNRGADAEYSEALTPATQPCAAASS</sequence>
<dbReference type="EMBL" id="CM020620">
    <property type="protein sequence ID" value="KAK1867945.1"/>
    <property type="molecule type" value="Genomic_DNA"/>
</dbReference>
<accession>A0ACC3CCG6</accession>
<gene>
    <name evidence="1" type="ORF">I4F81_010442</name>
</gene>
<comment type="caution">
    <text evidence="1">The sequence shown here is derived from an EMBL/GenBank/DDBJ whole genome shotgun (WGS) entry which is preliminary data.</text>
</comment>
<reference evidence="1" key="1">
    <citation type="submission" date="2019-11" db="EMBL/GenBank/DDBJ databases">
        <title>Nori genome reveals adaptations in red seaweeds to the harsh intertidal environment.</title>
        <authorList>
            <person name="Wang D."/>
            <person name="Mao Y."/>
        </authorList>
    </citation>
    <scope>NUCLEOTIDE SEQUENCE</scope>
    <source>
        <tissue evidence="1">Gametophyte</tissue>
    </source>
</reference>
<dbReference type="Proteomes" id="UP000798662">
    <property type="component" value="Chromosome 3"/>
</dbReference>
<proteinExistence type="predicted"/>
<evidence type="ECO:0000313" key="1">
    <source>
        <dbReference type="EMBL" id="KAK1867945.1"/>
    </source>
</evidence>